<dbReference type="OrthoDB" id="9812787at2"/>
<dbReference type="Pfam" id="PF21278">
    <property type="entry name" value="YlmH_1st"/>
    <property type="match status" value="1"/>
</dbReference>
<evidence type="ECO:0000313" key="4">
    <source>
        <dbReference type="Proteomes" id="UP000199433"/>
    </source>
</evidence>
<dbReference type="InterPro" id="IPR040591">
    <property type="entry name" value="RqcP2_RBD"/>
</dbReference>
<dbReference type="AlphaFoldDB" id="A0A1G8W3E1"/>
<evidence type="ECO:0000313" key="3">
    <source>
        <dbReference type="EMBL" id="SDJ72838.1"/>
    </source>
</evidence>
<protein>
    <submittedName>
        <fullName evidence="3">RNA-binding protein YlmH, contains S4-like domain</fullName>
    </submittedName>
</protein>
<dbReference type="PANTHER" id="PTHR13633:SF3">
    <property type="entry name" value="MITOCHONDRIAL TRANSCRIPTION RESCUE FACTOR 1"/>
    <property type="match status" value="1"/>
</dbReference>
<dbReference type="Gene3D" id="3.10.290.10">
    <property type="entry name" value="RNA-binding S4 domain"/>
    <property type="match status" value="1"/>
</dbReference>
<organism evidence="3 4">
    <name type="scientific">Alkalibacterium thalassium</name>
    <dbReference type="NCBI Taxonomy" id="426701"/>
    <lineage>
        <taxon>Bacteria</taxon>
        <taxon>Bacillati</taxon>
        <taxon>Bacillota</taxon>
        <taxon>Bacilli</taxon>
        <taxon>Lactobacillales</taxon>
        <taxon>Carnobacteriaceae</taxon>
        <taxon>Alkalibacterium</taxon>
    </lineage>
</organism>
<evidence type="ECO:0000256" key="1">
    <source>
        <dbReference type="PROSITE-ProRule" id="PRU00182"/>
    </source>
</evidence>
<keyword evidence="4" id="KW-1185">Reference proteome</keyword>
<keyword evidence="1" id="KW-0694">RNA-binding</keyword>
<dbReference type="Gene3D" id="3.30.1370.160">
    <property type="match status" value="1"/>
</dbReference>
<name>A0A1G8W3E1_9LACT</name>
<dbReference type="Gene3D" id="3.30.70.330">
    <property type="match status" value="1"/>
</dbReference>
<proteinExistence type="predicted"/>
<sequence>MESVYQHFREEEKQFIDQVSDWLRQVEMQYTPYLSPFLDPRQQFIVESIAGQYDDIKISTYGGYEAAERRRLFLSPSYFDPAQNDFNIRIAEIRYPRKFADLSHGKILGTLMGSGIDRSTIGDIISDGDRWQFFADGSIMDFLMSSVDKIGKITIQLEEISYTDLILPKDSWEDRDEIVSSLRLDVVLAGAFNISRQKSKELIASGKVKINWNETDRPDTVLGIYDVVSIRGYGRLRLQSIEGKTKKEKIRLSLGVLDRNS</sequence>
<reference evidence="4" key="1">
    <citation type="submission" date="2016-10" db="EMBL/GenBank/DDBJ databases">
        <authorList>
            <person name="Varghese N."/>
            <person name="Submissions S."/>
        </authorList>
    </citation>
    <scope>NUCLEOTIDE SEQUENCE [LARGE SCALE GENOMIC DNA]</scope>
    <source>
        <strain evidence="4">DSM 19181</strain>
    </source>
</reference>
<dbReference type="Pfam" id="PF01479">
    <property type="entry name" value="S4"/>
    <property type="match status" value="1"/>
</dbReference>
<feature type="domain" description="RNA-binding S4" evidence="2">
    <location>
        <begin position="182"/>
        <end position="251"/>
    </location>
</feature>
<gene>
    <name evidence="3" type="ORF">SAMN04488098_100317</name>
</gene>
<dbReference type="Proteomes" id="UP000199433">
    <property type="component" value="Unassembled WGS sequence"/>
</dbReference>
<dbReference type="GO" id="GO:0003723">
    <property type="term" value="F:RNA binding"/>
    <property type="evidence" value="ECO:0007669"/>
    <property type="project" value="UniProtKB-KW"/>
</dbReference>
<dbReference type="InterPro" id="IPR012677">
    <property type="entry name" value="Nucleotide-bd_a/b_plait_sf"/>
</dbReference>
<evidence type="ECO:0000259" key="2">
    <source>
        <dbReference type="SMART" id="SM00363"/>
    </source>
</evidence>
<dbReference type="InterPro" id="IPR048443">
    <property type="entry name" value="RqcP2_N"/>
</dbReference>
<accession>A0A1G8W3E1</accession>
<dbReference type="SUPFAM" id="SSF55174">
    <property type="entry name" value="Alpha-L RNA-binding motif"/>
    <property type="match status" value="1"/>
</dbReference>
<dbReference type="SMART" id="SM00363">
    <property type="entry name" value="S4"/>
    <property type="match status" value="1"/>
</dbReference>
<dbReference type="Pfam" id="PF17774">
    <property type="entry name" value="YlmH_RBD"/>
    <property type="match status" value="1"/>
</dbReference>
<dbReference type="EMBL" id="FNFK01000003">
    <property type="protein sequence ID" value="SDJ72838.1"/>
    <property type="molecule type" value="Genomic_DNA"/>
</dbReference>
<dbReference type="PANTHER" id="PTHR13633">
    <property type="entry name" value="MITOCHONDRIAL TRANSCRIPTION RESCUE FACTOR 1"/>
    <property type="match status" value="1"/>
</dbReference>
<dbReference type="RefSeq" id="WP_091264562.1">
    <property type="nucleotide sequence ID" value="NZ_FNFK01000003.1"/>
</dbReference>
<dbReference type="STRING" id="426701.SAMN04488098_100317"/>
<dbReference type="InterPro" id="IPR036986">
    <property type="entry name" value="S4_RNA-bd_sf"/>
</dbReference>
<dbReference type="CDD" id="cd00165">
    <property type="entry name" value="S4"/>
    <property type="match status" value="1"/>
</dbReference>
<dbReference type="InterPro" id="IPR002942">
    <property type="entry name" value="S4_RNA-bd"/>
</dbReference>
<dbReference type="PROSITE" id="PS50889">
    <property type="entry name" value="S4"/>
    <property type="match status" value="1"/>
</dbReference>